<name>V2Y926_9FIRM</name>
<evidence type="ECO:0000313" key="2">
    <source>
        <dbReference type="EMBL" id="ESL04582.1"/>
    </source>
</evidence>
<gene>
    <name evidence="2" type="ORF">GCWU0000282_000296</name>
</gene>
<dbReference type="HOGENOM" id="CLU_2477677_0_0_9"/>
<dbReference type="Proteomes" id="UP000018227">
    <property type="component" value="Unassembled WGS sequence"/>
</dbReference>
<keyword evidence="3" id="KW-1185">Reference proteome</keyword>
<proteinExistence type="predicted"/>
<dbReference type="EMBL" id="ACIL03000003">
    <property type="protein sequence ID" value="ESL04582.1"/>
    <property type="molecule type" value="Genomic_DNA"/>
</dbReference>
<dbReference type="AlphaFoldDB" id="V2Y926"/>
<feature type="region of interest" description="Disordered" evidence="1">
    <location>
        <begin position="1"/>
        <end position="38"/>
    </location>
</feature>
<accession>V2Y926</accession>
<reference evidence="2 3" key="1">
    <citation type="submission" date="2013-06" db="EMBL/GenBank/DDBJ databases">
        <authorList>
            <person name="Weinstock G."/>
            <person name="Sodergren E."/>
            <person name="Clifton S."/>
            <person name="Fulton L."/>
            <person name="Fulton B."/>
            <person name="Courtney L."/>
            <person name="Fronick C."/>
            <person name="Harrison M."/>
            <person name="Strong C."/>
            <person name="Farmer C."/>
            <person name="Delahaunty K."/>
            <person name="Markovic C."/>
            <person name="Hall O."/>
            <person name="Minx P."/>
            <person name="Tomlinson C."/>
            <person name="Mitreva M."/>
            <person name="Nelson J."/>
            <person name="Hou S."/>
            <person name="Wollam A."/>
            <person name="Pepin K.H."/>
            <person name="Johnson M."/>
            <person name="Bhonagiri V."/>
            <person name="Nash W.E."/>
            <person name="Warren W."/>
            <person name="Chinwalla A."/>
            <person name="Mardis E.R."/>
            <person name="Wilson R.K."/>
        </authorList>
    </citation>
    <scope>NUCLEOTIDE SEQUENCE [LARGE SCALE GENOMIC DNA]</scope>
    <source>
        <strain evidence="2 3">ATCC 51271</strain>
    </source>
</reference>
<evidence type="ECO:0000313" key="3">
    <source>
        <dbReference type="Proteomes" id="UP000018227"/>
    </source>
</evidence>
<organism evidence="2 3">
    <name type="scientific">Catonella morbi ATCC 51271</name>
    <dbReference type="NCBI Taxonomy" id="592026"/>
    <lineage>
        <taxon>Bacteria</taxon>
        <taxon>Bacillati</taxon>
        <taxon>Bacillota</taxon>
        <taxon>Clostridia</taxon>
        <taxon>Lachnospirales</taxon>
        <taxon>Lachnospiraceae</taxon>
        <taxon>Catonella</taxon>
    </lineage>
</organism>
<dbReference type="OrthoDB" id="9770860at2"/>
<dbReference type="STRING" id="592026.GCWU0000282_000296"/>
<sequence>MSAQPDRIASISQPYIRPIDRGKAKSATEFGPKPDKTTRNSITLSFIAMNADRIPSTFLSQFLTLIFSRYIQLKNTLKFMRNNIILD</sequence>
<evidence type="ECO:0000256" key="1">
    <source>
        <dbReference type="SAM" id="MobiDB-lite"/>
    </source>
</evidence>
<comment type="caution">
    <text evidence="2">The sequence shown here is derived from an EMBL/GenBank/DDBJ whole genome shotgun (WGS) entry which is preliminary data.</text>
</comment>
<protein>
    <submittedName>
        <fullName evidence="2">Uncharacterized protein</fullName>
    </submittedName>
</protein>